<sequence length="46" mass="5719">NLIEILWHRCKHYWLTPDDYRTEQTLRDKLDYLMPRVGTEYTVTFS</sequence>
<dbReference type="EMBL" id="FZNS01000017">
    <property type="protein sequence ID" value="SNS01147.1"/>
    <property type="molecule type" value="Genomic_DNA"/>
</dbReference>
<protein>
    <recommendedName>
        <fullName evidence="5">Transposase</fullName>
    </recommendedName>
</protein>
<organism evidence="3 4">
    <name type="scientific">Hymenobacter mucosus</name>
    <dbReference type="NCBI Taxonomy" id="1411120"/>
    <lineage>
        <taxon>Bacteria</taxon>
        <taxon>Pseudomonadati</taxon>
        <taxon>Bacteroidota</taxon>
        <taxon>Cytophagia</taxon>
        <taxon>Cytophagales</taxon>
        <taxon>Hymenobacteraceae</taxon>
        <taxon>Hymenobacter</taxon>
    </lineage>
</organism>
<reference evidence="3" key="2">
    <citation type="submission" date="2017-06" db="EMBL/GenBank/DDBJ databases">
        <authorList>
            <person name="Kim H.J."/>
            <person name="Triplett B.A."/>
        </authorList>
    </citation>
    <scope>NUCLEOTIDE SEQUENCE [LARGE SCALE GENOMIC DNA]</scope>
    <source>
        <strain evidence="3">DSM 28041</strain>
    </source>
</reference>
<gene>
    <name evidence="1" type="ORF">SAMN06269173_1051</name>
    <name evidence="2" type="ORF">SAMN06269173_1171</name>
    <name evidence="3" type="ORF">SAMN06269173_11945</name>
</gene>
<dbReference type="EMBL" id="FZNS01000005">
    <property type="protein sequence ID" value="SNR66896.1"/>
    <property type="molecule type" value="Genomic_DNA"/>
</dbReference>
<evidence type="ECO:0000313" key="2">
    <source>
        <dbReference type="EMBL" id="SNS01147.1"/>
    </source>
</evidence>
<evidence type="ECO:0000313" key="3">
    <source>
        <dbReference type="EMBL" id="SNS04134.1"/>
    </source>
</evidence>
<name>A0A239BAF3_9BACT</name>
<evidence type="ECO:0000313" key="1">
    <source>
        <dbReference type="EMBL" id="SNR66896.1"/>
    </source>
</evidence>
<evidence type="ECO:0008006" key="5">
    <source>
        <dbReference type="Google" id="ProtNLM"/>
    </source>
</evidence>
<dbReference type="EMBL" id="FZNS01000019">
    <property type="protein sequence ID" value="SNS04134.1"/>
    <property type="molecule type" value="Genomic_DNA"/>
</dbReference>
<keyword evidence="4" id="KW-1185">Reference proteome</keyword>
<dbReference type="AlphaFoldDB" id="A0A239BAF3"/>
<feature type="non-terminal residue" evidence="3">
    <location>
        <position position="1"/>
    </location>
</feature>
<proteinExistence type="predicted"/>
<reference evidence="4" key="1">
    <citation type="submission" date="2017-06" db="EMBL/GenBank/DDBJ databases">
        <authorList>
            <person name="Varghese N."/>
            <person name="Submissions S."/>
        </authorList>
    </citation>
    <scope>NUCLEOTIDE SEQUENCE [LARGE SCALE GENOMIC DNA]</scope>
    <source>
        <strain evidence="4">DSM 28041</strain>
    </source>
</reference>
<accession>A0A239BAF3</accession>
<dbReference type="Proteomes" id="UP000198310">
    <property type="component" value="Unassembled WGS sequence"/>
</dbReference>
<evidence type="ECO:0000313" key="4">
    <source>
        <dbReference type="Proteomes" id="UP000198310"/>
    </source>
</evidence>